<sequence>MRVEKDFLADDTRQIIRGYEPGQVRVNDHVITQSFVLTPTRTDTSWRPERFEDLQTGDFDALIQNQPELILLGTGSENRIPPQEILAHVLGQGIGLEFMDTGAACRTFNVLVAEERPVVAAMLMIEK</sequence>
<dbReference type="PANTHER" id="PTHR21192">
    <property type="entry name" value="NUCLEAR PROTEIN E3-3"/>
    <property type="match status" value="1"/>
</dbReference>
<gene>
    <name evidence="1" type="ORF">J2T60_000617</name>
</gene>
<dbReference type="InterPro" id="IPR036748">
    <property type="entry name" value="MTH938-like_sf"/>
</dbReference>
<name>A0ABT1G9N3_9GAMM</name>
<organism evidence="1 2">
    <name type="scientific">Natronospira proteinivora</name>
    <dbReference type="NCBI Taxonomy" id="1807133"/>
    <lineage>
        <taxon>Bacteria</taxon>
        <taxon>Pseudomonadati</taxon>
        <taxon>Pseudomonadota</taxon>
        <taxon>Gammaproteobacteria</taxon>
        <taxon>Natronospirales</taxon>
        <taxon>Natronospiraceae</taxon>
        <taxon>Natronospira</taxon>
    </lineage>
</organism>
<dbReference type="RefSeq" id="WP_253445284.1">
    <property type="nucleotide sequence ID" value="NZ_JALJYF010000001.1"/>
</dbReference>
<reference evidence="1 2" key="1">
    <citation type="submission" date="2022-03" db="EMBL/GenBank/DDBJ databases">
        <title>Genomic Encyclopedia of Type Strains, Phase III (KMG-III): the genomes of soil and plant-associated and newly described type strains.</title>
        <authorList>
            <person name="Whitman W."/>
        </authorList>
    </citation>
    <scope>NUCLEOTIDE SEQUENCE [LARGE SCALE GENOMIC DNA]</scope>
    <source>
        <strain evidence="1 2">BSker1</strain>
    </source>
</reference>
<accession>A0ABT1G9N3</accession>
<evidence type="ECO:0000313" key="2">
    <source>
        <dbReference type="Proteomes" id="UP001523550"/>
    </source>
</evidence>
<proteinExistence type="predicted"/>
<dbReference type="InterPro" id="IPR007523">
    <property type="entry name" value="NDUFAF3/AAMDC"/>
</dbReference>
<keyword evidence="2" id="KW-1185">Reference proteome</keyword>
<dbReference type="SUPFAM" id="SSF64076">
    <property type="entry name" value="MTH938-like"/>
    <property type="match status" value="1"/>
</dbReference>
<dbReference type="Pfam" id="PF04430">
    <property type="entry name" value="DUF498"/>
    <property type="match status" value="1"/>
</dbReference>
<dbReference type="Proteomes" id="UP001523550">
    <property type="component" value="Unassembled WGS sequence"/>
</dbReference>
<dbReference type="EMBL" id="JALJYF010000001">
    <property type="protein sequence ID" value="MCP1726652.1"/>
    <property type="molecule type" value="Genomic_DNA"/>
</dbReference>
<dbReference type="CDD" id="cd05560">
    <property type="entry name" value="Xcc1710_like"/>
    <property type="match status" value="1"/>
</dbReference>
<comment type="caution">
    <text evidence="1">The sequence shown here is derived from an EMBL/GenBank/DDBJ whole genome shotgun (WGS) entry which is preliminary data.</text>
</comment>
<dbReference type="Gene3D" id="3.40.1230.10">
    <property type="entry name" value="MTH938-like"/>
    <property type="match status" value="1"/>
</dbReference>
<evidence type="ECO:0000313" key="1">
    <source>
        <dbReference type="EMBL" id="MCP1726652.1"/>
    </source>
</evidence>
<dbReference type="PANTHER" id="PTHR21192:SF2">
    <property type="entry name" value="NADH DEHYDROGENASE [UBIQUINONE] 1 ALPHA SUBCOMPLEX ASSEMBLY FACTOR 3"/>
    <property type="match status" value="1"/>
</dbReference>
<evidence type="ECO:0008006" key="3">
    <source>
        <dbReference type="Google" id="ProtNLM"/>
    </source>
</evidence>
<protein>
    <recommendedName>
        <fullName evidence="3">Mth938-like domain-containing protein</fullName>
    </recommendedName>
</protein>